<dbReference type="GeneID" id="98296514"/>
<feature type="domain" description="AraC-type arabinose-binding/dimerisation" evidence="2">
    <location>
        <begin position="28"/>
        <end position="106"/>
    </location>
</feature>
<comment type="caution">
    <text evidence="3">The sequence shown here is derived from an EMBL/GenBank/DDBJ whole genome shotgun (WGS) entry which is preliminary data.</text>
</comment>
<evidence type="ECO:0000313" key="3">
    <source>
        <dbReference type="EMBL" id="OZG65130.1"/>
    </source>
</evidence>
<evidence type="ECO:0000259" key="2">
    <source>
        <dbReference type="Pfam" id="PF02311"/>
    </source>
</evidence>
<dbReference type="AlphaFoldDB" id="A0A261G135"/>
<dbReference type="GO" id="GO:0003677">
    <property type="term" value="F:DNA binding"/>
    <property type="evidence" value="ECO:0007669"/>
    <property type="project" value="UniProtKB-KW"/>
</dbReference>
<evidence type="ECO:0000313" key="4">
    <source>
        <dbReference type="Proteomes" id="UP000216451"/>
    </source>
</evidence>
<proteinExistence type="predicted"/>
<dbReference type="InterPro" id="IPR011051">
    <property type="entry name" value="RmlC_Cupin_sf"/>
</dbReference>
<evidence type="ECO:0000256" key="1">
    <source>
        <dbReference type="ARBA" id="ARBA00023125"/>
    </source>
</evidence>
<accession>A0A261G135</accession>
<dbReference type="SUPFAM" id="SSF51182">
    <property type="entry name" value="RmlC-like cupins"/>
    <property type="match status" value="1"/>
</dbReference>
<dbReference type="Gene3D" id="2.60.120.10">
    <property type="entry name" value="Jelly Rolls"/>
    <property type="match status" value="1"/>
</dbReference>
<dbReference type="Proteomes" id="UP000216451">
    <property type="component" value="Unassembled WGS sequence"/>
</dbReference>
<sequence length="225" mass="25343">MDVLEVMSDMSEKVHYNITGLPVYSLRDRLRRYGYAAKVHWHPDLELIVVLSGIMQYSVNGTIVTIPAGHGIFVNSRRLHFGFSHKHADCTFIATVIHPSLITAGLPAAQDALGRQTARNRSDFYLLSPFIEWQEHLIRNISQLNAMASIQTPPPLEIMDLATHIGIQALNHAGEQHPHTLNDPDEIAFQRMAAFIERHHHLHITVQDIAHAGTVGRSTCFQIFH</sequence>
<dbReference type="GO" id="GO:0006355">
    <property type="term" value="P:regulation of DNA-templated transcription"/>
    <property type="evidence" value="ECO:0007669"/>
    <property type="project" value="InterPro"/>
</dbReference>
<gene>
    <name evidence="3" type="ORF">BAQU_1870</name>
</gene>
<protein>
    <submittedName>
        <fullName evidence="3">AraC family transcriptional regulator</fullName>
    </submittedName>
</protein>
<keyword evidence="4" id="KW-1185">Reference proteome</keyword>
<reference evidence="3 4" key="1">
    <citation type="journal article" date="2017" name="BMC Genomics">
        <title>Comparative genomic and phylogenomic analyses of the Bifidobacteriaceae family.</title>
        <authorList>
            <person name="Lugli G.A."/>
            <person name="Milani C."/>
            <person name="Turroni F."/>
            <person name="Duranti S."/>
            <person name="Mancabelli L."/>
            <person name="Mangifesta M."/>
            <person name="Ferrario C."/>
            <person name="Modesto M."/>
            <person name="Mattarelli P."/>
            <person name="Jiri K."/>
            <person name="van Sinderen D."/>
            <person name="Ventura M."/>
        </authorList>
    </citation>
    <scope>NUCLEOTIDE SEQUENCE [LARGE SCALE GENOMIC DNA]</scope>
    <source>
        <strain evidence="3 4">LMG 28769</strain>
    </source>
</reference>
<dbReference type="InterPro" id="IPR003313">
    <property type="entry name" value="AraC-bd"/>
</dbReference>
<dbReference type="InterPro" id="IPR014710">
    <property type="entry name" value="RmlC-like_jellyroll"/>
</dbReference>
<keyword evidence="1" id="KW-0238">DNA-binding</keyword>
<dbReference type="Pfam" id="PF02311">
    <property type="entry name" value="AraC_binding"/>
    <property type="match status" value="1"/>
</dbReference>
<dbReference type="RefSeq" id="WP_094695060.1">
    <property type="nucleotide sequence ID" value="NZ_JBDNSG010000015.1"/>
</dbReference>
<name>A0A261G135_9BIFI</name>
<organism evidence="3 4">
    <name type="scientific">Bifidobacterium aquikefiri</name>
    <dbReference type="NCBI Taxonomy" id="1653207"/>
    <lineage>
        <taxon>Bacteria</taxon>
        <taxon>Bacillati</taxon>
        <taxon>Actinomycetota</taxon>
        <taxon>Actinomycetes</taxon>
        <taxon>Bifidobacteriales</taxon>
        <taxon>Bifidobacteriaceae</taxon>
        <taxon>Bifidobacterium</taxon>
    </lineage>
</organism>
<dbReference type="OrthoDB" id="3236009at2"/>
<dbReference type="EMBL" id="MWXA01000009">
    <property type="protein sequence ID" value="OZG65130.1"/>
    <property type="molecule type" value="Genomic_DNA"/>
</dbReference>